<evidence type="ECO:0000256" key="1">
    <source>
        <dbReference type="SAM" id="MobiDB-lite"/>
    </source>
</evidence>
<dbReference type="EMBL" id="JABFCT010000002">
    <property type="protein sequence ID" value="KAF5878921.1"/>
    <property type="molecule type" value="Genomic_DNA"/>
</dbReference>
<dbReference type="RefSeq" id="XP_037197865.1">
    <property type="nucleotide sequence ID" value="XM_037331532.1"/>
</dbReference>
<dbReference type="Gene3D" id="3.40.50.300">
    <property type="entry name" value="P-loop containing nucleotide triphosphate hydrolases"/>
    <property type="match status" value="1"/>
</dbReference>
<feature type="domain" description="AAA+ ATPase lid" evidence="3">
    <location>
        <begin position="696"/>
        <end position="788"/>
    </location>
</feature>
<dbReference type="PANTHER" id="PTHR46411:SF2">
    <property type="entry name" value="AAA+ ATPASE DOMAIN-CONTAINING PROTEIN"/>
    <property type="match status" value="1"/>
</dbReference>
<dbReference type="Pfam" id="PF00004">
    <property type="entry name" value="AAA"/>
    <property type="match status" value="1"/>
</dbReference>
<protein>
    <submittedName>
        <fullName evidence="4">Putative aaa family atpase protein</fullName>
    </submittedName>
</protein>
<dbReference type="InterPro" id="IPR056599">
    <property type="entry name" value="AAA_lid_fung"/>
</dbReference>
<feature type="compositionally biased region" description="Basic and acidic residues" evidence="1">
    <location>
        <begin position="480"/>
        <end position="498"/>
    </location>
</feature>
<dbReference type="GeneID" id="59255224"/>
<feature type="domain" description="ATPase AAA-type core" evidence="2">
    <location>
        <begin position="574"/>
        <end position="691"/>
    </location>
</feature>
<comment type="caution">
    <text evidence="4">The sequence shown here is derived from an EMBL/GenBank/DDBJ whole genome shotgun (WGS) entry which is preliminary data.</text>
</comment>
<proteinExistence type="predicted"/>
<keyword evidence="5" id="KW-1185">Reference proteome</keyword>
<evidence type="ECO:0000313" key="5">
    <source>
        <dbReference type="Proteomes" id="UP000531561"/>
    </source>
</evidence>
<evidence type="ECO:0000313" key="4">
    <source>
        <dbReference type="EMBL" id="KAF5878921.1"/>
    </source>
</evidence>
<sequence length="793" mass="89757">MDSEIAQASRPSSLSKLVKLSRGSKKKGLTNISGLYGLGGRTNPENDKPETDEESKKDEDDDEEDNEGEGTRRDKNEERSRSAGRANKYRNPGFGRDFSDPSYPHAAASFETLKPEQSEPELESVKPSAPPQNVGKTRITISDNLSTDDNRKNRRLLALKPKSPKPASPSNLDTSGEALHPYYTSSSDSNEIGPEVPGGFQGKHLIEDYQLQLMLLEQQNKKRLMMARQEQEGEVFGASENRGPIEYGFNILQANGYNSLNPSDQMKRGPTYMNHFGIPSSPLPEGPSAGSYRGDTNFNLRGGSSDPTVDSPYLTNMNSPNMDIFKMRAPSPHPGAAANQMVSQQMALIQQQVAMARQQQMAQQNLQQMALNPQIDSVYTMNVRSWSFDDAFNRVSTWFTLEIKGSEKTEYAIRDLNIRPIAYASDEDRKILQSRGEMFWKCRERHFVSYQEHGRDNLHGASEERYMIDMKTFRELHPEDEREKKALHPEDGKNKASDTLDEDAMAQDSPPYPSFVYLPPSKIIGYNVVWDKKAFKKLVLAQKTKDLIEALIVNQIAAEKSTDLISGKGNGLIILLHGGPGTGKTLTTEGVAEIAEKPLYKITYRDIKSKPEEVEQFLNSVLHLGKAWSCFVLLDEADVFLEERSMSDIKRNALVSTFLRVLEYHDGIIILPSNRVGAFDEAFKSRIQLALHYPSLTRDKRYEIWAMFITRLRELGETQVDFSNLEDHRWDLADYKLNGRQIRNAIQISRQYVSWKNAKEKMTLNFEILKEIIEISGEFDTYINKLNNGMSPY</sequence>
<dbReference type="GO" id="GO:0016887">
    <property type="term" value="F:ATP hydrolysis activity"/>
    <property type="evidence" value="ECO:0007669"/>
    <property type="project" value="InterPro"/>
</dbReference>
<feature type="compositionally biased region" description="Basic and acidic residues" evidence="1">
    <location>
        <begin position="69"/>
        <end position="81"/>
    </location>
</feature>
<dbReference type="PANTHER" id="PTHR46411">
    <property type="entry name" value="FAMILY ATPASE, PUTATIVE-RELATED"/>
    <property type="match status" value="1"/>
</dbReference>
<dbReference type="SUPFAM" id="SSF52540">
    <property type="entry name" value="P-loop containing nucleoside triphosphate hydrolases"/>
    <property type="match status" value="1"/>
</dbReference>
<feature type="region of interest" description="Disordered" evidence="1">
    <location>
        <begin position="480"/>
        <end position="505"/>
    </location>
</feature>
<dbReference type="Pfam" id="PF23232">
    <property type="entry name" value="AAA_lid_13"/>
    <property type="match status" value="1"/>
</dbReference>
<dbReference type="InterPro" id="IPR027417">
    <property type="entry name" value="P-loop_NTPase"/>
</dbReference>
<organism evidence="4 5">
    <name type="scientific">Botrytis fragariae</name>
    <dbReference type="NCBI Taxonomy" id="1964551"/>
    <lineage>
        <taxon>Eukaryota</taxon>
        <taxon>Fungi</taxon>
        <taxon>Dikarya</taxon>
        <taxon>Ascomycota</taxon>
        <taxon>Pezizomycotina</taxon>
        <taxon>Leotiomycetes</taxon>
        <taxon>Helotiales</taxon>
        <taxon>Sclerotiniaceae</taxon>
        <taxon>Botrytis</taxon>
    </lineage>
</organism>
<dbReference type="AlphaFoldDB" id="A0A8H6B3S2"/>
<dbReference type="InterPro" id="IPR003959">
    <property type="entry name" value="ATPase_AAA_core"/>
</dbReference>
<name>A0A8H6B3S2_9HELO</name>
<feature type="region of interest" description="Disordered" evidence="1">
    <location>
        <begin position="1"/>
        <end position="192"/>
    </location>
</feature>
<feature type="compositionally biased region" description="Basic and acidic residues" evidence="1">
    <location>
        <begin position="44"/>
        <end position="58"/>
    </location>
</feature>
<gene>
    <name evidence="4" type="ORF">Bfra_001093ia</name>
</gene>
<feature type="compositionally biased region" description="Acidic residues" evidence="1">
    <location>
        <begin position="59"/>
        <end position="68"/>
    </location>
</feature>
<reference evidence="4 5" key="1">
    <citation type="journal article" date="2020" name="Phytopathology">
        <title>A high-quality genome resource of Botrytis fragariae, a new and rapidly spreading fungal pathogen causing strawberry gray mold in the U.S.A.</title>
        <authorList>
            <person name="Wu Y."/>
            <person name="Saski C.A."/>
            <person name="Schnabel G."/>
            <person name="Xiao S."/>
            <person name="Hu M."/>
        </authorList>
    </citation>
    <scope>NUCLEOTIDE SEQUENCE [LARGE SCALE GENOMIC DNA]</scope>
    <source>
        <strain evidence="4 5">BVB16</strain>
    </source>
</reference>
<evidence type="ECO:0000259" key="3">
    <source>
        <dbReference type="Pfam" id="PF23232"/>
    </source>
</evidence>
<evidence type="ECO:0000259" key="2">
    <source>
        <dbReference type="Pfam" id="PF00004"/>
    </source>
</evidence>
<accession>A0A8H6B3S2</accession>
<dbReference type="GO" id="GO:0005524">
    <property type="term" value="F:ATP binding"/>
    <property type="evidence" value="ECO:0007669"/>
    <property type="project" value="InterPro"/>
</dbReference>
<dbReference type="OrthoDB" id="10042665at2759"/>
<dbReference type="Proteomes" id="UP000531561">
    <property type="component" value="Unassembled WGS sequence"/>
</dbReference>